<name>A7ZMR8_ECO24</name>
<dbReference type="AlphaFoldDB" id="A7ZMR8"/>
<reference evidence="3" key="1">
    <citation type="journal article" date="2008" name="J. Bacteriol.">
        <title>The pangenome structure of Escherichia coli: comparative genomic analysis of E. coli commensal and pathogenic isolates.</title>
        <authorList>
            <person name="Rasko D.A."/>
            <person name="Rosovitz M.J."/>
            <person name="Myers G.S."/>
            <person name="Mongodin E.F."/>
            <person name="Fricke W.F."/>
            <person name="Gajer P."/>
            <person name="Crabtree J."/>
            <person name="Sebaihia M."/>
            <person name="Thomson N.R."/>
            <person name="Chaudhuri R."/>
            <person name="Henderson I.R."/>
            <person name="Sperandio V."/>
            <person name="Ravel J."/>
        </authorList>
    </citation>
    <scope>NUCLEOTIDE SEQUENCE [LARGE SCALE GENOMIC DNA]</scope>
    <source>
        <strain evidence="3">E24377A / ETEC</strain>
    </source>
</reference>
<dbReference type="GO" id="GO:0006313">
    <property type="term" value="P:DNA transposition"/>
    <property type="evidence" value="ECO:0007669"/>
    <property type="project" value="InterPro"/>
</dbReference>
<evidence type="ECO:0000313" key="2">
    <source>
        <dbReference type="EMBL" id="ABV19761.1"/>
    </source>
</evidence>
<dbReference type="GO" id="GO:0003677">
    <property type="term" value="F:DNA binding"/>
    <property type="evidence" value="ECO:0007669"/>
    <property type="project" value="InterPro"/>
</dbReference>
<evidence type="ECO:0000313" key="3">
    <source>
        <dbReference type="Proteomes" id="UP000001122"/>
    </source>
</evidence>
<dbReference type="PANTHER" id="PTHR33360:SF2">
    <property type="entry name" value="TRANSPOSASE FOR INSERTION SEQUENCE ELEMENT IS200"/>
    <property type="match status" value="1"/>
</dbReference>
<dbReference type="GO" id="GO:0004803">
    <property type="term" value="F:transposase activity"/>
    <property type="evidence" value="ECO:0007669"/>
    <property type="project" value="InterPro"/>
</dbReference>
<dbReference type="Gene3D" id="3.30.70.1290">
    <property type="entry name" value="Transposase IS200-like"/>
    <property type="match status" value="1"/>
</dbReference>
<dbReference type="Proteomes" id="UP000001122">
    <property type="component" value="Chromosome"/>
</dbReference>
<sequence length="315" mass="37139">MKKETDIRRGRHCVFLMHVHLVFVTRYRLQIFDHDATEKLRTYFSNVCADFEAELVEMDGEPDHVHLLINYPPKLAISSLVNSLKGVSGRLLRRDRPDIAVRYYYKGVLWSPGYFASSCGGAPISVIRQYIEQQQTPGQVENRALYPRPEGRGFTAHRIRTHGIHQIFYHFSRHFWHQQSHRRLCFIIDRNAIAVIGDGHGIRCFAHDSFPVMNDFPLLRTFHQDFRSHEEVNVEISIVSHGFNVVPLFWREHRKLPRFDKDHLIRLCTVFISVAEIFDRPMHNGKAWVNPRARSFIKMTFEYSGRRSLFIPERR</sequence>
<dbReference type="HOGENOM" id="CLU_882055_0_0_6"/>
<dbReference type="SUPFAM" id="SSF143422">
    <property type="entry name" value="Transposase IS200-like"/>
    <property type="match status" value="1"/>
</dbReference>
<dbReference type="PANTHER" id="PTHR33360">
    <property type="entry name" value="TRANSPOSASE FOR INSERTION SEQUENCE ELEMENT IS200"/>
    <property type="match status" value="1"/>
</dbReference>
<gene>
    <name evidence="2" type="ordered locus">EcE24377A_2023</name>
</gene>
<dbReference type="InterPro" id="IPR036515">
    <property type="entry name" value="Transposase_17_sf"/>
</dbReference>
<feature type="domain" description="Transposase IS200-like" evidence="1">
    <location>
        <begin position="14"/>
        <end position="134"/>
    </location>
</feature>
<proteinExistence type="predicted"/>
<protein>
    <submittedName>
        <fullName evidence="2">Transposase, IS605 family</fullName>
    </submittedName>
</protein>
<dbReference type="NCBIfam" id="NF033573">
    <property type="entry name" value="transpos_IS200"/>
    <property type="match status" value="1"/>
</dbReference>
<dbReference type="Pfam" id="PF01797">
    <property type="entry name" value="Y1_Tnp"/>
    <property type="match status" value="1"/>
</dbReference>
<keyword evidence="3" id="KW-1185">Reference proteome</keyword>
<dbReference type="EMBL" id="CP000800">
    <property type="protein sequence ID" value="ABV19761.1"/>
    <property type="molecule type" value="Genomic_DNA"/>
</dbReference>
<evidence type="ECO:0000259" key="1">
    <source>
        <dbReference type="SMART" id="SM01321"/>
    </source>
</evidence>
<accession>A7ZMR8</accession>
<dbReference type="KEGG" id="ecw:EcE24377A_2023"/>
<dbReference type="InterPro" id="IPR002686">
    <property type="entry name" value="Transposase_17"/>
</dbReference>
<dbReference type="SMART" id="SM01321">
    <property type="entry name" value="Y1_Tnp"/>
    <property type="match status" value="1"/>
</dbReference>
<organism evidence="2 3">
    <name type="scientific">Escherichia coli O139:H28 (strain E24377A / ETEC)</name>
    <dbReference type="NCBI Taxonomy" id="331111"/>
    <lineage>
        <taxon>Bacteria</taxon>
        <taxon>Pseudomonadati</taxon>
        <taxon>Pseudomonadota</taxon>
        <taxon>Gammaproteobacteria</taxon>
        <taxon>Enterobacterales</taxon>
        <taxon>Enterobacteriaceae</taxon>
        <taxon>Escherichia</taxon>
    </lineage>
</organism>